<keyword evidence="3" id="KW-1185">Reference proteome</keyword>
<dbReference type="KEGG" id="ccel:CCDG5_0013"/>
<accession>A0A078KPX5</accession>
<keyword evidence="1" id="KW-0472">Membrane</keyword>
<gene>
    <name evidence="2" type="ORF">CCDG5_0013</name>
</gene>
<dbReference type="HOGENOM" id="CLU_2463611_0_0_9"/>
<reference evidence="3" key="1">
    <citation type="submission" date="2014-07" db="EMBL/GenBank/DDBJ databases">
        <authorList>
            <person name="Wibberg D."/>
        </authorList>
    </citation>
    <scope>NUCLEOTIDE SEQUENCE [LARGE SCALE GENOMIC DNA]</scope>
    <source>
        <strain evidence="3">DG5</strain>
    </source>
</reference>
<dbReference type="AlphaFoldDB" id="A0A078KPX5"/>
<feature type="transmembrane region" description="Helical" evidence="1">
    <location>
        <begin position="20"/>
        <end position="46"/>
    </location>
</feature>
<dbReference type="PATRIC" id="fig|29343.3.peg.13"/>
<protein>
    <submittedName>
        <fullName evidence="2">Putative membrane protein</fullName>
    </submittedName>
</protein>
<name>A0A078KPX5_9FIRM</name>
<keyword evidence="1" id="KW-1133">Transmembrane helix</keyword>
<evidence type="ECO:0000256" key="1">
    <source>
        <dbReference type="SAM" id="Phobius"/>
    </source>
</evidence>
<feature type="transmembrane region" description="Helical" evidence="1">
    <location>
        <begin position="58"/>
        <end position="82"/>
    </location>
</feature>
<evidence type="ECO:0000313" key="3">
    <source>
        <dbReference type="Proteomes" id="UP000032431"/>
    </source>
</evidence>
<dbReference type="Proteomes" id="UP000032431">
    <property type="component" value="Chromosome I"/>
</dbReference>
<sequence>MVAGNSTSRLKGKFNAIASIILGIIGAAGLWFPIIGILITVAGFCIGISDSIIHKTKLANVGVIISLFFFLLSLTSIAGFGFRTELEL</sequence>
<keyword evidence="1" id="KW-0812">Transmembrane</keyword>
<evidence type="ECO:0000313" key="2">
    <source>
        <dbReference type="EMBL" id="CDZ23164.1"/>
    </source>
</evidence>
<proteinExistence type="predicted"/>
<dbReference type="EMBL" id="LM995447">
    <property type="protein sequence ID" value="CDZ23164.1"/>
    <property type="molecule type" value="Genomic_DNA"/>
</dbReference>
<organism evidence="2 3">
    <name type="scientific">[Clostridium] cellulosi</name>
    <dbReference type="NCBI Taxonomy" id="29343"/>
    <lineage>
        <taxon>Bacteria</taxon>
        <taxon>Bacillati</taxon>
        <taxon>Bacillota</taxon>
        <taxon>Clostridia</taxon>
        <taxon>Eubacteriales</taxon>
        <taxon>Oscillospiraceae</taxon>
        <taxon>Oscillospiraceae incertae sedis</taxon>
    </lineage>
</organism>